<evidence type="ECO:0000256" key="1">
    <source>
        <dbReference type="ARBA" id="ARBA00005771"/>
    </source>
</evidence>
<dbReference type="AlphaFoldDB" id="A0A1X1SYR4"/>
<dbReference type="Proteomes" id="UP000467385">
    <property type="component" value="Chromosome"/>
</dbReference>
<dbReference type="EMBL" id="AP022613">
    <property type="protein sequence ID" value="BBZ39212.1"/>
    <property type="molecule type" value="Genomic_DNA"/>
</dbReference>
<gene>
    <name evidence="3" type="ORF">MCNS_22750</name>
</gene>
<proteinExistence type="inferred from homology"/>
<dbReference type="Pfam" id="PF00685">
    <property type="entry name" value="Sulfotransfer_1"/>
    <property type="match status" value="1"/>
</dbReference>
<keyword evidence="2" id="KW-0808">Transferase</keyword>
<dbReference type="STRING" id="44010.AWC00_23970"/>
<name>A0A1X1SYR4_9MYCO</name>
<comment type="similarity">
    <text evidence="1">Belongs to the sulfotransferase 1 family.</text>
</comment>
<protein>
    <submittedName>
        <fullName evidence="3">Uncharacterized protein</fullName>
    </submittedName>
</protein>
<reference evidence="3 4" key="1">
    <citation type="journal article" date="2019" name="Emerg. Microbes Infect.">
        <title>Comprehensive subspecies identification of 175 nontuberculous mycobacteria species based on 7547 genomic profiles.</title>
        <authorList>
            <person name="Matsumoto Y."/>
            <person name="Kinjo T."/>
            <person name="Motooka D."/>
            <person name="Nabeya D."/>
            <person name="Jung N."/>
            <person name="Uechi K."/>
            <person name="Horii T."/>
            <person name="Iida T."/>
            <person name="Fujita J."/>
            <person name="Nakamura S."/>
        </authorList>
    </citation>
    <scope>NUCLEOTIDE SEQUENCE [LARGE SCALE GENOMIC DNA]</scope>
    <source>
        <strain evidence="3 4">JCM 14738</strain>
    </source>
</reference>
<organism evidence="3 4">
    <name type="scientific">Mycobacterium conspicuum</name>
    <dbReference type="NCBI Taxonomy" id="44010"/>
    <lineage>
        <taxon>Bacteria</taxon>
        <taxon>Bacillati</taxon>
        <taxon>Actinomycetota</taxon>
        <taxon>Actinomycetes</taxon>
        <taxon>Mycobacteriales</taxon>
        <taxon>Mycobacteriaceae</taxon>
        <taxon>Mycobacterium</taxon>
    </lineage>
</organism>
<evidence type="ECO:0000256" key="2">
    <source>
        <dbReference type="ARBA" id="ARBA00022679"/>
    </source>
</evidence>
<dbReference type="InterPro" id="IPR027417">
    <property type="entry name" value="P-loop_NTPase"/>
</dbReference>
<dbReference type="RefSeq" id="WP_085235270.1">
    <property type="nucleotide sequence ID" value="NZ_AP022613.1"/>
</dbReference>
<accession>A0A1X1SYR4</accession>
<dbReference type="InterPro" id="IPR000863">
    <property type="entry name" value="Sulfotransferase_dom"/>
</dbReference>
<evidence type="ECO:0000313" key="3">
    <source>
        <dbReference type="EMBL" id="BBZ39212.1"/>
    </source>
</evidence>
<evidence type="ECO:0000313" key="4">
    <source>
        <dbReference type="Proteomes" id="UP000467385"/>
    </source>
</evidence>
<dbReference type="Gene3D" id="3.40.50.300">
    <property type="entry name" value="P-loop containing nucleotide triphosphate hydrolases"/>
    <property type="match status" value="1"/>
</dbReference>
<dbReference type="GO" id="GO:0008146">
    <property type="term" value="F:sulfotransferase activity"/>
    <property type="evidence" value="ECO:0007669"/>
    <property type="project" value="InterPro"/>
</dbReference>
<dbReference type="PANTHER" id="PTHR11783">
    <property type="entry name" value="SULFOTRANSFERASE SULT"/>
    <property type="match status" value="1"/>
</dbReference>
<dbReference type="SUPFAM" id="SSF52540">
    <property type="entry name" value="P-loop containing nucleoside triphosphate hydrolases"/>
    <property type="match status" value="1"/>
</dbReference>
<keyword evidence="4" id="KW-1185">Reference proteome</keyword>
<sequence length="283" mass="32945">MEPIVPRLRLWTETWLKKTQLRRVAVVYQSLNENVFHCTVQKTASQWVRGILSDPRIYRYCGLYTHRYEDGLPGRNDERTLIERRFDKPFPVGAIASPLYCDYEGFCSIPKPLHHKAFFVTRDPRDVLISWYFSAKISHPLIGDLGRVRQDLNRLSEEDGLLYSLEYLNEVGLFPAQRSWADADAKDETVLMLRYEDLIGSESEAHFKRLFQHCDVRVPDEELRGVLQCHGFEQTSGRRPGQEDQSAHLRKGVAGDWQNHFNSKISARFEDIAGDLLGVWNYR</sequence>
<dbReference type="OrthoDB" id="9804504at2"/>